<dbReference type="Proteomes" id="UP000034236">
    <property type="component" value="Unassembled WGS sequence"/>
</dbReference>
<keyword evidence="1" id="KW-0472">Membrane</keyword>
<dbReference type="AlphaFoldDB" id="A0A0G0VXR0"/>
<keyword evidence="1" id="KW-0812">Transmembrane</keyword>
<proteinExistence type="predicted"/>
<reference evidence="2 3" key="1">
    <citation type="journal article" date="2015" name="Nature">
        <title>rRNA introns, odd ribosomes, and small enigmatic genomes across a large radiation of phyla.</title>
        <authorList>
            <person name="Brown C.T."/>
            <person name="Hug L.A."/>
            <person name="Thomas B.C."/>
            <person name="Sharon I."/>
            <person name="Castelle C.J."/>
            <person name="Singh A."/>
            <person name="Wilkins M.J."/>
            <person name="Williams K.H."/>
            <person name="Banfield J.F."/>
        </authorList>
    </citation>
    <scope>NUCLEOTIDE SEQUENCE [LARGE SCALE GENOMIC DNA]</scope>
</reference>
<keyword evidence="1" id="KW-1133">Transmembrane helix</keyword>
<name>A0A0G0VXR0_9BACT</name>
<protein>
    <submittedName>
        <fullName evidence="2">Uncharacterized protein</fullName>
    </submittedName>
</protein>
<evidence type="ECO:0000313" key="3">
    <source>
        <dbReference type="Proteomes" id="UP000034236"/>
    </source>
</evidence>
<accession>A0A0G0VXR0</accession>
<evidence type="ECO:0000256" key="1">
    <source>
        <dbReference type="SAM" id="Phobius"/>
    </source>
</evidence>
<sequence length="314" mass="34116">MENETKKEKNLPPIVSIIIVAALISGAWIYTARLKSQEILWHPARLNPQDEISLKNGTELPVRWGDMGVKMTEAGVIDKEKFENLYSGRGGLSESDKKLLYNSDNGNLVINSENSGVMLNMLWALGLGNKNPILTEGPMVTYGDAGLPADLSAKTSVTAEALAKAGNFASTGGWTLAKGNAMAHYGMHSFITLTPEQQMLIEKVSKDIYRPCCDNSTYFPDCNHGMAMLGLLELMASQGVSETDMYKVALQVNTLWFPGQYKAVAVFFKSKNMDWNTADPKKILSAEFSSASGYQGVLSQIQPQEQKGGGSCGA</sequence>
<gene>
    <name evidence="2" type="ORF">UU58_C0006G0023</name>
</gene>
<evidence type="ECO:0000313" key="2">
    <source>
        <dbReference type="EMBL" id="KKS04497.1"/>
    </source>
</evidence>
<feature type="transmembrane region" description="Helical" evidence="1">
    <location>
        <begin position="12"/>
        <end position="30"/>
    </location>
</feature>
<organism evidence="2 3">
    <name type="scientific">Candidatus Nomurabacteria bacterium GW2011_GWA2_41_25</name>
    <dbReference type="NCBI Taxonomy" id="1618736"/>
    <lineage>
        <taxon>Bacteria</taxon>
        <taxon>Candidatus Nomuraibacteriota</taxon>
    </lineage>
</organism>
<dbReference type="EMBL" id="LCBE01000006">
    <property type="protein sequence ID" value="KKS04497.1"/>
    <property type="molecule type" value="Genomic_DNA"/>
</dbReference>
<comment type="caution">
    <text evidence="2">The sequence shown here is derived from an EMBL/GenBank/DDBJ whole genome shotgun (WGS) entry which is preliminary data.</text>
</comment>